<evidence type="ECO:0000313" key="1">
    <source>
        <dbReference type="EMBL" id="SOR63102.1"/>
    </source>
</evidence>
<dbReference type="AlphaFoldDB" id="A0AAQ1SQ26"/>
<name>A0AAQ1SQ26_LEPIR</name>
<comment type="caution">
    <text evidence="1">The sequence shown here is derived from an EMBL/GenBank/DDBJ whole genome shotgun (WGS) entry which is preliminary data.</text>
</comment>
<evidence type="ECO:0000313" key="2">
    <source>
        <dbReference type="Proteomes" id="UP000234460"/>
    </source>
</evidence>
<sequence>MVKTLSAIFIGPSKFVFRRKIRTIVQRLKSIVNLSLSDSSLS</sequence>
<proteinExistence type="predicted"/>
<organism evidence="1 2">
    <name type="scientific">Leptospira interrogans serovar Manilae</name>
    <dbReference type="NCBI Taxonomy" id="214675"/>
    <lineage>
        <taxon>Bacteria</taxon>
        <taxon>Pseudomonadati</taxon>
        <taxon>Spirochaetota</taxon>
        <taxon>Spirochaetia</taxon>
        <taxon>Leptospirales</taxon>
        <taxon>Leptospiraceae</taxon>
        <taxon>Leptospira</taxon>
    </lineage>
</organism>
<accession>A0AAQ1SQ26</accession>
<protein>
    <submittedName>
        <fullName evidence="1">Uncharacterized protein</fullName>
    </submittedName>
</protein>
<gene>
    <name evidence="1" type="ORF">LMANV2_60123</name>
</gene>
<dbReference type="Proteomes" id="UP000234460">
    <property type="component" value="Chromosome LMANV2"/>
</dbReference>
<dbReference type="EMBL" id="OEJX01000056">
    <property type="protein sequence ID" value="SOR63102.1"/>
    <property type="molecule type" value="Genomic_DNA"/>
</dbReference>
<reference evidence="1 2" key="1">
    <citation type="submission" date="2017-11" db="EMBL/GenBank/DDBJ databases">
        <authorList>
            <person name="Lechat P."/>
        </authorList>
    </citation>
    <scope>NUCLEOTIDE SEQUENCE [LARGE SCALE GENOMIC DNA]</scope>
    <source>
        <strain evidence="1">L495</strain>
    </source>
</reference>